<dbReference type="InterPro" id="IPR016855">
    <property type="entry name" value="ERp29"/>
</dbReference>
<dbReference type="PANTHER" id="PTHR12211:SF0">
    <property type="entry name" value="ENDOPLASMIC RETICULUM RESIDENT PROTEIN 29"/>
    <property type="match status" value="1"/>
</dbReference>
<dbReference type="PANTHER" id="PTHR12211">
    <property type="entry name" value="ENDOPLASMIC RETICULUM PROTEIN ERP29"/>
    <property type="match status" value="1"/>
</dbReference>
<dbReference type="InterPro" id="IPR036356">
    <property type="entry name" value="ERp29_C_sf"/>
</dbReference>
<reference evidence="3 4" key="1">
    <citation type="submission" date="2019-07" db="EMBL/GenBank/DDBJ databases">
        <title>Draft genome assembly of a fouling barnacle, Amphibalanus amphitrite (Darwin, 1854): The first reference genome for Thecostraca.</title>
        <authorList>
            <person name="Kim W."/>
        </authorList>
    </citation>
    <scope>NUCLEOTIDE SEQUENCE [LARGE SCALE GENOMIC DNA]</scope>
    <source>
        <strain evidence="3">SNU_AA5</strain>
        <tissue evidence="3">Soma without cirri and trophi</tissue>
    </source>
</reference>
<comment type="caution">
    <text evidence="3">The sequence shown here is derived from an EMBL/GenBank/DDBJ whole genome shotgun (WGS) entry which is preliminary data.</text>
</comment>
<dbReference type="SUPFAM" id="SSF47933">
    <property type="entry name" value="ERP29 C domain-like"/>
    <property type="match status" value="1"/>
</dbReference>
<dbReference type="InterPro" id="IPR011679">
    <property type="entry name" value="ERp29_C"/>
</dbReference>
<dbReference type="GO" id="GO:0005783">
    <property type="term" value="C:endoplasmic reticulum"/>
    <property type="evidence" value="ECO:0007669"/>
    <property type="project" value="InterPro"/>
</dbReference>
<dbReference type="EMBL" id="VIIS01000516">
    <property type="protein sequence ID" value="KAF0308031.1"/>
    <property type="molecule type" value="Genomic_DNA"/>
</dbReference>
<evidence type="ECO:0000313" key="3">
    <source>
        <dbReference type="EMBL" id="KAF0308031.1"/>
    </source>
</evidence>
<accession>A0A6A4X103</accession>
<feature type="domain" description="Endoplasmic reticulum resident protein 29 C-terminal" evidence="2">
    <location>
        <begin position="33"/>
        <end position="128"/>
    </location>
</feature>
<gene>
    <name evidence="3" type="primary">ERP29</name>
    <name evidence="3" type="ORF">FJT64_020683</name>
</gene>
<keyword evidence="1" id="KW-0256">Endoplasmic reticulum</keyword>
<dbReference type="Gene3D" id="1.20.1150.12">
    <property type="entry name" value="Endoplasmic reticulum resident protein 29, C-terminal domain"/>
    <property type="match status" value="1"/>
</dbReference>
<keyword evidence="4" id="KW-1185">Reference proteome</keyword>
<evidence type="ECO:0000256" key="1">
    <source>
        <dbReference type="ARBA" id="ARBA00022824"/>
    </source>
</evidence>
<sequence length="139" mass="15263">MDGRPAIRFTGSIKESALRRFVRSAGVALPLPGTLPELDELAGRLVSAVGSSEPATALLEEAETLVDSAPGRRKDAARYYVRVMKEVMEKGHQFVQKEEDRLKVLLEGKLSQKKRAEMEARLNALQAFTAPGLGEKDEL</sequence>
<name>A0A6A4X103_AMPAM</name>
<evidence type="ECO:0000313" key="4">
    <source>
        <dbReference type="Proteomes" id="UP000440578"/>
    </source>
</evidence>
<evidence type="ECO:0000259" key="2">
    <source>
        <dbReference type="Pfam" id="PF07749"/>
    </source>
</evidence>
<dbReference type="Pfam" id="PF07749">
    <property type="entry name" value="ERp29"/>
    <property type="match status" value="1"/>
</dbReference>
<dbReference type="FunFam" id="1.20.1150.12:FF:000001">
    <property type="entry name" value="Endoplasmic reticulum resident protein 29"/>
    <property type="match status" value="1"/>
</dbReference>
<organism evidence="3 4">
    <name type="scientific">Amphibalanus amphitrite</name>
    <name type="common">Striped barnacle</name>
    <name type="synonym">Balanus amphitrite</name>
    <dbReference type="NCBI Taxonomy" id="1232801"/>
    <lineage>
        <taxon>Eukaryota</taxon>
        <taxon>Metazoa</taxon>
        <taxon>Ecdysozoa</taxon>
        <taxon>Arthropoda</taxon>
        <taxon>Crustacea</taxon>
        <taxon>Multicrustacea</taxon>
        <taxon>Cirripedia</taxon>
        <taxon>Thoracica</taxon>
        <taxon>Thoracicalcarea</taxon>
        <taxon>Balanomorpha</taxon>
        <taxon>Balanoidea</taxon>
        <taxon>Balanidae</taxon>
        <taxon>Amphibalaninae</taxon>
        <taxon>Amphibalanus</taxon>
    </lineage>
</organism>
<protein>
    <submittedName>
        <fullName evidence="3">Endoplasmic reticulum resident protein 29</fullName>
    </submittedName>
</protein>
<dbReference type="OrthoDB" id="417262at2759"/>
<dbReference type="AlphaFoldDB" id="A0A6A4X103"/>
<dbReference type="CDD" id="cd00238">
    <property type="entry name" value="ERp29c"/>
    <property type="match status" value="1"/>
</dbReference>
<dbReference type="Proteomes" id="UP000440578">
    <property type="component" value="Unassembled WGS sequence"/>
</dbReference>
<proteinExistence type="predicted"/>